<keyword evidence="2" id="KW-0004">4Fe-4S</keyword>
<dbReference type="EMBL" id="RXIL01000041">
    <property type="protein sequence ID" value="RZN71358.1"/>
    <property type="molecule type" value="Genomic_DNA"/>
</dbReference>
<evidence type="ECO:0000313" key="4">
    <source>
        <dbReference type="EMBL" id="RZN71358.1"/>
    </source>
</evidence>
<dbReference type="Proteomes" id="UP000320766">
    <property type="component" value="Unassembled WGS sequence"/>
</dbReference>
<sequence>MGKIVRRRGGIDDLRMHAIARILLYGAVDNIQASWVKLGLEMVQLSFLCGVNDLGGTLMEEKISKSSGSKAGEYLSPEEMEAMIIDAGRIPVRRDTLYNIII</sequence>
<gene>
    <name evidence="4" type="ORF">EF807_02415</name>
</gene>
<dbReference type="InterPro" id="IPR034405">
    <property type="entry name" value="F420"/>
</dbReference>
<feature type="domain" description="CofH/MqnC-like C-terminal" evidence="3">
    <location>
        <begin position="11"/>
        <end position="99"/>
    </location>
</feature>
<dbReference type="PANTHER" id="PTHR43076">
    <property type="entry name" value="FO SYNTHASE (COFH)"/>
    <property type="match status" value="1"/>
</dbReference>
<dbReference type="InterPro" id="IPR058240">
    <property type="entry name" value="rSAM_sf"/>
</dbReference>
<dbReference type="Pfam" id="PF19288">
    <property type="entry name" value="CofH_C"/>
    <property type="match status" value="1"/>
</dbReference>
<keyword evidence="2" id="KW-0408">Iron</keyword>
<protein>
    <recommendedName>
        <fullName evidence="3">CofH/MqnC-like C-terminal domain-containing protein</fullName>
    </recommendedName>
</protein>
<comment type="cofactor">
    <cofactor evidence="1">
        <name>[4Fe-4S] cluster</name>
        <dbReference type="ChEBI" id="CHEBI:49883"/>
    </cofactor>
</comment>
<evidence type="ECO:0000256" key="2">
    <source>
        <dbReference type="ARBA" id="ARBA00022485"/>
    </source>
</evidence>
<evidence type="ECO:0000256" key="1">
    <source>
        <dbReference type="ARBA" id="ARBA00001966"/>
    </source>
</evidence>
<dbReference type="GO" id="GO:0044689">
    <property type="term" value="F:7,8-didemethyl-8-hydroxy-5-deazariboflavin synthase activity"/>
    <property type="evidence" value="ECO:0007669"/>
    <property type="project" value="TreeGrafter"/>
</dbReference>
<dbReference type="InterPro" id="IPR045567">
    <property type="entry name" value="CofH/MnqC-like_C"/>
</dbReference>
<dbReference type="PANTHER" id="PTHR43076:SF1">
    <property type="entry name" value="LIPOYL SYNTHASE 2"/>
    <property type="match status" value="1"/>
</dbReference>
<dbReference type="GO" id="GO:0051539">
    <property type="term" value="F:4 iron, 4 sulfur cluster binding"/>
    <property type="evidence" value="ECO:0007669"/>
    <property type="project" value="UniProtKB-KW"/>
</dbReference>
<comment type="caution">
    <text evidence="4">The sequence shown here is derived from an EMBL/GenBank/DDBJ whole genome shotgun (WGS) entry which is preliminary data.</text>
</comment>
<reference evidence="4 5" key="1">
    <citation type="journal article" date="2019" name="Nat. Microbiol.">
        <title>Wide diversity of methane and short-chain alkane metabolisms in uncultured archaea.</title>
        <authorList>
            <person name="Borrel G."/>
            <person name="Adam P.S."/>
            <person name="McKay L.J."/>
            <person name="Chen L.X."/>
            <person name="Sierra-Garcia I.N."/>
            <person name="Sieber C.M."/>
            <person name="Letourneur Q."/>
            <person name="Ghozlane A."/>
            <person name="Andersen G.L."/>
            <person name="Li W.J."/>
            <person name="Hallam S.J."/>
            <person name="Muyzer G."/>
            <person name="de Oliveira V.M."/>
            <person name="Inskeep W.P."/>
            <person name="Banfield J.F."/>
            <person name="Gribaldo S."/>
        </authorList>
    </citation>
    <scope>NUCLEOTIDE SEQUENCE [LARGE SCALE GENOMIC DNA]</scope>
    <source>
        <strain evidence="4">NM1b</strain>
    </source>
</reference>
<dbReference type="SUPFAM" id="SSF102114">
    <property type="entry name" value="Radical SAM enzymes"/>
    <property type="match status" value="1"/>
</dbReference>
<keyword evidence="2" id="KW-0479">Metal-binding</keyword>
<organism evidence="4 5">
    <name type="scientific">Candidatus Methanolliviera hydrocarbonicum</name>
    <dbReference type="NCBI Taxonomy" id="2491085"/>
    <lineage>
        <taxon>Archaea</taxon>
        <taxon>Methanobacteriati</taxon>
        <taxon>Methanobacteriota</taxon>
        <taxon>Candidatus Methanoliparia</taxon>
        <taxon>Candidatus Methanoliparales</taxon>
        <taxon>Candidatus Methanollivieraceae</taxon>
        <taxon>Candidatus Methanolliviera</taxon>
    </lineage>
</organism>
<evidence type="ECO:0000313" key="5">
    <source>
        <dbReference type="Proteomes" id="UP000320766"/>
    </source>
</evidence>
<name>A0A520KXU5_9EURY</name>
<evidence type="ECO:0000259" key="3">
    <source>
        <dbReference type="Pfam" id="PF19288"/>
    </source>
</evidence>
<proteinExistence type="predicted"/>
<accession>A0A520KXU5</accession>
<dbReference type="AlphaFoldDB" id="A0A520KXU5"/>
<keyword evidence="2" id="KW-0411">Iron-sulfur</keyword>